<feature type="domain" description="BACON" evidence="2">
    <location>
        <begin position="17"/>
        <end position="83"/>
    </location>
</feature>
<dbReference type="GO" id="GO:0005975">
    <property type="term" value="P:carbohydrate metabolic process"/>
    <property type="evidence" value="ECO:0007669"/>
    <property type="project" value="UniProtKB-ARBA"/>
</dbReference>
<dbReference type="InterPro" id="IPR013783">
    <property type="entry name" value="Ig-like_fold"/>
</dbReference>
<dbReference type="EMBL" id="JAKFHA010000006">
    <property type="protein sequence ID" value="MCF2528454.1"/>
    <property type="molecule type" value="Genomic_DNA"/>
</dbReference>
<dbReference type="AlphaFoldDB" id="A0AA41PYV0"/>
<feature type="non-terminal residue" evidence="3">
    <location>
        <position position="1"/>
    </location>
</feature>
<feature type="compositionally biased region" description="Polar residues" evidence="1">
    <location>
        <begin position="90"/>
        <end position="104"/>
    </location>
</feature>
<evidence type="ECO:0000313" key="4">
    <source>
        <dbReference type="Proteomes" id="UP001165378"/>
    </source>
</evidence>
<reference evidence="3" key="1">
    <citation type="submission" date="2022-01" db="EMBL/GenBank/DDBJ databases">
        <title>Genome-Based Taxonomic Classification of the Phylum Actinobacteria.</title>
        <authorList>
            <person name="Gao Y."/>
        </authorList>
    </citation>
    <scope>NUCLEOTIDE SEQUENCE</scope>
    <source>
        <strain evidence="3">KLBMP 8922</strain>
    </source>
</reference>
<evidence type="ECO:0000259" key="2">
    <source>
        <dbReference type="Pfam" id="PF19190"/>
    </source>
</evidence>
<dbReference type="Proteomes" id="UP001165378">
    <property type="component" value="Unassembled WGS sequence"/>
</dbReference>
<comment type="caution">
    <text evidence="3">The sequence shown here is derived from an EMBL/GenBank/DDBJ whole genome shotgun (WGS) entry which is preliminary data.</text>
</comment>
<evidence type="ECO:0000313" key="3">
    <source>
        <dbReference type="EMBL" id="MCF2528454.1"/>
    </source>
</evidence>
<keyword evidence="4" id="KW-1185">Reference proteome</keyword>
<organism evidence="3 4">
    <name type="scientific">Yinghuangia soli</name>
    <dbReference type="NCBI Taxonomy" id="2908204"/>
    <lineage>
        <taxon>Bacteria</taxon>
        <taxon>Bacillati</taxon>
        <taxon>Actinomycetota</taxon>
        <taxon>Actinomycetes</taxon>
        <taxon>Kitasatosporales</taxon>
        <taxon>Streptomycetaceae</taxon>
        <taxon>Yinghuangia</taxon>
    </lineage>
</organism>
<evidence type="ECO:0000256" key="1">
    <source>
        <dbReference type="SAM" id="MobiDB-lite"/>
    </source>
</evidence>
<feature type="region of interest" description="Disordered" evidence="1">
    <location>
        <begin position="80"/>
        <end position="131"/>
    </location>
</feature>
<protein>
    <recommendedName>
        <fullName evidence="2">BACON domain-containing protein</fullName>
    </recommendedName>
</protein>
<sequence>VAAPPAAGPAPAPPAALVVEAAHDRDRTVITLRNPGSSPVDWTASTPADWLRLSRGSGTLAPGAAETVTVTVDSAAAPQGSWSADVRIQPGSSQVTIEGTTSGGSASPTEPEPTPSATAPAESASPAAAKP</sequence>
<dbReference type="InterPro" id="IPR024361">
    <property type="entry name" value="BACON"/>
</dbReference>
<dbReference type="Gene3D" id="2.60.40.10">
    <property type="entry name" value="Immunoglobulins"/>
    <property type="match status" value="1"/>
</dbReference>
<dbReference type="Pfam" id="PF19190">
    <property type="entry name" value="BACON_2"/>
    <property type="match status" value="1"/>
</dbReference>
<feature type="compositionally biased region" description="Low complexity" evidence="1">
    <location>
        <begin position="105"/>
        <end position="131"/>
    </location>
</feature>
<accession>A0AA41PYV0</accession>
<gene>
    <name evidence="3" type="ORF">LZ495_14655</name>
</gene>
<name>A0AA41PYV0_9ACTN</name>
<proteinExistence type="predicted"/>